<evidence type="ECO:0008006" key="4">
    <source>
        <dbReference type="Google" id="ProtNLM"/>
    </source>
</evidence>
<keyword evidence="1" id="KW-0812">Transmembrane</keyword>
<evidence type="ECO:0000256" key="1">
    <source>
        <dbReference type="SAM" id="Phobius"/>
    </source>
</evidence>
<comment type="caution">
    <text evidence="2">The sequence shown here is derived from an EMBL/GenBank/DDBJ whole genome shotgun (WGS) entry which is preliminary data.</text>
</comment>
<keyword evidence="3" id="KW-1185">Reference proteome</keyword>
<name>A0A2D0N510_FLAN2</name>
<keyword evidence="1" id="KW-1133">Transmembrane helix</keyword>
<dbReference type="Proteomes" id="UP000223913">
    <property type="component" value="Unassembled WGS sequence"/>
</dbReference>
<evidence type="ECO:0000313" key="2">
    <source>
        <dbReference type="EMBL" id="PHN03601.1"/>
    </source>
</evidence>
<dbReference type="AlphaFoldDB" id="A0A2D0N510"/>
<dbReference type="Pfam" id="PF14054">
    <property type="entry name" value="DUF4249"/>
    <property type="match status" value="1"/>
</dbReference>
<keyword evidence="1" id="KW-0472">Membrane</keyword>
<dbReference type="PROSITE" id="PS51257">
    <property type="entry name" value="PROKAR_LIPOPROTEIN"/>
    <property type="match status" value="1"/>
</dbReference>
<accession>A0A2D0N510</accession>
<reference evidence="2 3" key="1">
    <citation type="submission" date="2017-10" db="EMBL/GenBank/DDBJ databases">
        <title>The draft genome sequence of Lewinella nigricans NBRC 102662.</title>
        <authorList>
            <person name="Wang K."/>
        </authorList>
    </citation>
    <scope>NUCLEOTIDE SEQUENCE [LARGE SCALE GENOMIC DNA]</scope>
    <source>
        <strain evidence="2 3">NBRC 102662</strain>
    </source>
</reference>
<gene>
    <name evidence="2" type="ORF">CRP01_25410</name>
</gene>
<dbReference type="InterPro" id="IPR025345">
    <property type="entry name" value="DUF4249"/>
</dbReference>
<organism evidence="2 3">
    <name type="scientific">Flavilitoribacter nigricans (strain ATCC 23147 / DSM 23189 / NBRC 102662 / NCIMB 1420 / SS-2)</name>
    <name type="common">Lewinella nigricans</name>
    <dbReference type="NCBI Taxonomy" id="1122177"/>
    <lineage>
        <taxon>Bacteria</taxon>
        <taxon>Pseudomonadati</taxon>
        <taxon>Bacteroidota</taxon>
        <taxon>Saprospiria</taxon>
        <taxon>Saprospirales</taxon>
        <taxon>Lewinellaceae</taxon>
        <taxon>Flavilitoribacter</taxon>
    </lineage>
</organism>
<feature type="transmembrane region" description="Helical" evidence="1">
    <location>
        <begin position="12"/>
        <end position="31"/>
    </location>
</feature>
<evidence type="ECO:0000313" key="3">
    <source>
        <dbReference type="Proteomes" id="UP000223913"/>
    </source>
</evidence>
<sequence length="376" mass="41329">MNAMYSRKSKIFGISGISGILAVSIILLTSGCLDTIDIETPASNAESLVIQGKLVLSNPATVEVKISRLFNFTAEGKRPVNAQSVTLFDEDGNSIDLEDNGLGAYQRTLPANDPGFPVDVDRSYGIRIRTFDNRTFESAMEKGSAVPEIEGLNFRIVERELINAAGTTNKVDFLQYSVTTPLRTSEASGNVRLGWEYMHTFKVNDTPISQNVDQKVCYVTENLNVTDISVIDAAALSADRLSDYALYETMTSRVYGEGLYFTLIQESLSETAYEYFSQVAENTGRTGNMFESPPGKVVTNIRNVNDESDEAFGFFYVTQQDTIRQYINPELVGAPPAYCPPPQGLTRENGSCADALCCDCLSVPNSTVQKPAYWTE</sequence>
<protein>
    <recommendedName>
        <fullName evidence="4">DUF4249 domain-containing protein</fullName>
    </recommendedName>
</protein>
<dbReference type="EMBL" id="PDUD01000030">
    <property type="protein sequence ID" value="PHN03601.1"/>
    <property type="molecule type" value="Genomic_DNA"/>
</dbReference>
<proteinExistence type="predicted"/>
<dbReference type="OrthoDB" id="922982at2"/>